<dbReference type="Gene3D" id="2.10.50.30">
    <property type="entry name" value="GPCR, family 3, nine cysteines domain"/>
    <property type="match status" value="1"/>
</dbReference>
<dbReference type="GO" id="GO:0004930">
    <property type="term" value="F:G protein-coupled receptor activity"/>
    <property type="evidence" value="ECO:0007669"/>
    <property type="project" value="UniProtKB-KW"/>
</dbReference>
<feature type="chain" id="PRO_5025602055" description="G-protein coupled receptors family 3 profile domain-containing protein" evidence="13">
    <location>
        <begin position="21"/>
        <end position="785"/>
    </location>
</feature>
<feature type="transmembrane region" description="Helical" evidence="12">
    <location>
        <begin position="710"/>
        <end position="730"/>
    </location>
</feature>
<dbReference type="InterPro" id="IPR011500">
    <property type="entry name" value="GPCR_3_9-Cys_dom"/>
</dbReference>
<proteinExistence type="inferred from homology"/>
<dbReference type="FunFam" id="3.40.50.2300:FF:000016">
    <property type="entry name" value="Taste 1 receptor member 2"/>
    <property type="match status" value="1"/>
</dbReference>
<dbReference type="FunFam" id="2.10.50.30:FF:000002">
    <property type="entry name" value="Vomeronasal 2 receptor, h1"/>
    <property type="match status" value="1"/>
</dbReference>
<dbReference type="CDD" id="cd15283">
    <property type="entry name" value="7tmC_V2R_pheromone"/>
    <property type="match status" value="1"/>
</dbReference>
<dbReference type="SUPFAM" id="SSF53822">
    <property type="entry name" value="Periplasmic binding protein-like I"/>
    <property type="match status" value="1"/>
</dbReference>
<organism evidence="15 16">
    <name type="scientific">Takifugu rubripes</name>
    <name type="common">Japanese pufferfish</name>
    <name type="synonym">Fugu rubripes</name>
    <dbReference type="NCBI Taxonomy" id="31033"/>
    <lineage>
        <taxon>Eukaryota</taxon>
        <taxon>Metazoa</taxon>
        <taxon>Chordata</taxon>
        <taxon>Craniata</taxon>
        <taxon>Vertebrata</taxon>
        <taxon>Euteleostomi</taxon>
        <taxon>Actinopterygii</taxon>
        <taxon>Neopterygii</taxon>
        <taxon>Teleostei</taxon>
        <taxon>Neoteleostei</taxon>
        <taxon>Acanthomorphata</taxon>
        <taxon>Eupercaria</taxon>
        <taxon>Tetraodontiformes</taxon>
        <taxon>Tetradontoidea</taxon>
        <taxon>Tetraodontidae</taxon>
        <taxon>Takifugu</taxon>
    </lineage>
</organism>
<dbReference type="Pfam" id="PF07562">
    <property type="entry name" value="NCD3G"/>
    <property type="match status" value="1"/>
</dbReference>
<feature type="domain" description="G-protein coupled receptors family 3 profile" evidence="14">
    <location>
        <begin position="516"/>
        <end position="774"/>
    </location>
</feature>
<keyword evidence="3" id="KW-1003">Cell membrane</keyword>
<keyword evidence="16" id="KW-1185">Reference proteome</keyword>
<evidence type="ECO:0000256" key="11">
    <source>
        <dbReference type="ARBA" id="ARBA00023224"/>
    </source>
</evidence>
<comment type="subcellular location">
    <subcellularLocation>
        <location evidence="1">Cell membrane</location>
        <topology evidence="1">Multi-pass membrane protein</topology>
    </subcellularLocation>
</comment>
<dbReference type="Pfam" id="PF01094">
    <property type="entry name" value="ANF_receptor"/>
    <property type="match status" value="1"/>
</dbReference>
<reference evidence="15" key="2">
    <citation type="submission" date="2025-08" db="UniProtKB">
        <authorList>
            <consortium name="Ensembl"/>
        </authorList>
    </citation>
    <scope>IDENTIFICATION</scope>
</reference>
<feature type="transmembrane region" description="Helical" evidence="12">
    <location>
        <begin position="518"/>
        <end position="540"/>
    </location>
</feature>
<dbReference type="InterPro" id="IPR001828">
    <property type="entry name" value="ANF_lig-bd_rcpt"/>
</dbReference>
<sequence>MARTTVVLFIYCLLLMRTMSKTQTCTVTGQTGFMEFLKEGDLIIGGVFSMKFRFTVIFVLGHLCLTDRWNDRELKFARTAIFTVEEINRDGKLLPGVTLGYRLYNGCGSENLIRAAVEAVTGEGCSSQVQALLGHSSSGVSEDINLILSPFSIPQVSHLSTCACLSDKKKYPTFFRTVPSDHFQISGLVQLLKFFDWRWVGIVYAAGSYSDDGTAHFVKEAEKEGICVEYRLRFSVTSGKKSTAIVKALQESSSRVVLLFMSMFKTKAFLNEMENNNITDKQWLGSESWITQADLASSKRQHILQGAIGFALPQMVIPGLGDFLLSLKPSDEPQSDIVKAMWGDFFNCSFSPSSTSAACTGTEDLRTVTNDYTEVTHFRAENNVYKAVYLVAYALQGLLQCENGSNPTTGKPCVNKKEVQPKLVSSSAKKRWCHEPVPLQVPRSVCREPCPPGTRKAINKLKPVCCFDCFECPDGTFSNQTDSLDCFSCPQELWPNDQKNLCLPKPSEYLSYREITGALLSGFGCLGVFLSLLTTLIFLVHKETPIVKANNSELSFLLLLSLKLCFLCSLTFIGRPSDWSCMLRHTAFGITFVLCISCVLGKTVVVLMAFRATLPGSKVMKWFGPKQQRLTVLTFTLIQVVICILWLTTNPPFPMRNMTYYKDKIILECALGSAVGFWAVLSYIGVLAILCFILAFLARKLPDTFNEAKLITFSMLIFCAVWITFIPAYISSPGKFTVAVEIFAILASSFGLLLCIFFPKCYIIIFRPQKNCRKSLLGNPQTRTL</sequence>
<keyword evidence="11" id="KW-0807">Transducer</keyword>
<feature type="transmembrane region" description="Helical" evidence="12">
    <location>
        <begin position="742"/>
        <end position="765"/>
    </location>
</feature>
<dbReference type="PROSITE" id="PS50259">
    <property type="entry name" value="G_PROTEIN_RECEP_F3_4"/>
    <property type="match status" value="1"/>
</dbReference>
<dbReference type="GO" id="GO:0005886">
    <property type="term" value="C:plasma membrane"/>
    <property type="evidence" value="ECO:0007669"/>
    <property type="project" value="UniProtKB-SubCell"/>
</dbReference>
<reference evidence="15" key="3">
    <citation type="submission" date="2025-09" db="UniProtKB">
        <authorList>
            <consortium name="Ensembl"/>
        </authorList>
    </citation>
    <scope>IDENTIFICATION</scope>
</reference>
<dbReference type="InterPro" id="IPR017978">
    <property type="entry name" value="GPCR_3_C"/>
</dbReference>
<gene>
    <name evidence="15" type="primary">LOC101067970</name>
</gene>
<dbReference type="PANTHER" id="PTHR24061">
    <property type="entry name" value="CALCIUM-SENSING RECEPTOR-RELATED"/>
    <property type="match status" value="1"/>
</dbReference>
<dbReference type="AlphaFoldDB" id="A0A3B5KMK1"/>
<dbReference type="Gene3D" id="3.40.50.2300">
    <property type="match status" value="2"/>
</dbReference>
<protein>
    <recommendedName>
        <fullName evidence="14">G-protein coupled receptors family 3 profile domain-containing protein</fullName>
    </recommendedName>
</protein>
<feature type="transmembrane region" description="Helical" evidence="12">
    <location>
        <begin position="630"/>
        <end position="648"/>
    </location>
</feature>
<keyword evidence="10" id="KW-0325">Glycoprotein</keyword>
<evidence type="ECO:0000256" key="2">
    <source>
        <dbReference type="ARBA" id="ARBA00007242"/>
    </source>
</evidence>
<keyword evidence="5 13" id="KW-0732">Signal</keyword>
<evidence type="ECO:0000256" key="12">
    <source>
        <dbReference type="SAM" id="Phobius"/>
    </source>
</evidence>
<evidence type="ECO:0000256" key="8">
    <source>
        <dbReference type="ARBA" id="ARBA00023136"/>
    </source>
</evidence>
<keyword evidence="6 12" id="KW-1133">Transmembrane helix</keyword>
<dbReference type="PRINTS" id="PR01535">
    <property type="entry name" value="VOMERONASL2R"/>
</dbReference>
<dbReference type="InterPro" id="IPR000068">
    <property type="entry name" value="GPCR_3_Ca_sens_rcpt-rel"/>
</dbReference>
<dbReference type="InterPro" id="IPR000337">
    <property type="entry name" value="GPCR_3"/>
</dbReference>
<evidence type="ECO:0000313" key="15">
    <source>
        <dbReference type="Ensembl" id="ENSTRUP00000054615.2"/>
    </source>
</evidence>
<dbReference type="InterPro" id="IPR028082">
    <property type="entry name" value="Peripla_BP_I"/>
</dbReference>
<evidence type="ECO:0000256" key="10">
    <source>
        <dbReference type="ARBA" id="ARBA00023180"/>
    </source>
</evidence>
<keyword evidence="4 12" id="KW-0812">Transmembrane</keyword>
<evidence type="ECO:0000256" key="13">
    <source>
        <dbReference type="SAM" id="SignalP"/>
    </source>
</evidence>
<evidence type="ECO:0000256" key="7">
    <source>
        <dbReference type="ARBA" id="ARBA00023040"/>
    </source>
</evidence>
<keyword evidence="9" id="KW-0675">Receptor</keyword>
<evidence type="ECO:0000259" key="14">
    <source>
        <dbReference type="PROSITE" id="PS50259"/>
    </source>
</evidence>
<name>A0A3B5KMK1_TAKRU</name>
<dbReference type="Proteomes" id="UP000005226">
    <property type="component" value="Chromosome 11"/>
</dbReference>
<dbReference type="GeneTree" id="ENSGT01050000244874"/>
<evidence type="ECO:0000313" key="16">
    <source>
        <dbReference type="Proteomes" id="UP000005226"/>
    </source>
</evidence>
<dbReference type="PANTHER" id="PTHR24061:SF528">
    <property type="entry name" value="C-FAMILY ODORANT RECEPTOR OLFCD2-RELATED"/>
    <property type="match status" value="1"/>
</dbReference>
<keyword evidence="8 12" id="KW-0472">Membrane</keyword>
<evidence type="ECO:0000256" key="5">
    <source>
        <dbReference type="ARBA" id="ARBA00022729"/>
    </source>
</evidence>
<keyword evidence="7" id="KW-0297">G-protein coupled receptor</keyword>
<feature type="signal peptide" evidence="13">
    <location>
        <begin position="1"/>
        <end position="20"/>
    </location>
</feature>
<dbReference type="Pfam" id="PF00003">
    <property type="entry name" value="7tm_3"/>
    <property type="match status" value="1"/>
</dbReference>
<comment type="similarity">
    <text evidence="2">Belongs to the G-protein coupled receptor 3 family.</text>
</comment>
<dbReference type="InterPro" id="IPR038550">
    <property type="entry name" value="GPCR_3_9-Cys_sf"/>
</dbReference>
<evidence type="ECO:0000256" key="4">
    <source>
        <dbReference type="ARBA" id="ARBA00022692"/>
    </source>
</evidence>
<evidence type="ECO:0000256" key="9">
    <source>
        <dbReference type="ARBA" id="ARBA00023170"/>
    </source>
</evidence>
<dbReference type="Ensembl" id="ENSTRUT00000053140.2">
    <property type="protein sequence ID" value="ENSTRUP00000054615.2"/>
    <property type="gene ID" value="ENSTRUG00000023621.2"/>
</dbReference>
<dbReference type="InParanoid" id="A0A3B5KMK1"/>
<reference evidence="15 16" key="1">
    <citation type="journal article" date="2011" name="Genome Biol. Evol.">
        <title>Integration of the genetic map and genome assembly of fugu facilitates insights into distinct features of genome evolution in teleosts and mammals.</title>
        <authorList>
            <person name="Kai W."/>
            <person name="Kikuchi K."/>
            <person name="Tohari S."/>
            <person name="Chew A.K."/>
            <person name="Tay A."/>
            <person name="Fujiwara A."/>
            <person name="Hosoya S."/>
            <person name="Suetake H."/>
            <person name="Naruse K."/>
            <person name="Brenner S."/>
            <person name="Suzuki Y."/>
            <person name="Venkatesh B."/>
        </authorList>
    </citation>
    <scope>NUCLEOTIDE SEQUENCE [LARGE SCALE GENOMIC DNA]</scope>
</reference>
<dbReference type="PROSITE" id="PS00981">
    <property type="entry name" value="G_PROTEIN_RECEP_F3_3"/>
    <property type="match status" value="1"/>
</dbReference>
<evidence type="ECO:0000256" key="3">
    <source>
        <dbReference type="ARBA" id="ARBA00022475"/>
    </source>
</evidence>
<feature type="transmembrane region" description="Helical" evidence="12">
    <location>
        <begin position="552"/>
        <end position="574"/>
    </location>
</feature>
<feature type="transmembrane region" description="Helical" evidence="12">
    <location>
        <begin position="677"/>
        <end position="698"/>
    </location>
</feature>
<evidence type="ECO:0000256" key="1">
    <source>
        <dbReference type="ARBA" id="ARBA00004651"/>
    </source>
</evidence>
<feature type="transmembrane region" description="Helical" evidence="12">
    <location>
        <begin position="586"/>
        <end position="610"/>
    </location>
</feature>
<dbReference type="InterPro" id="IPR017979">
    <property type="entry name" value="GPCR_3_CS"/>
</dbReference>
<dbReference type="InterPro" id="IPR004073">
    <property type="entry name" value="GPCR_3_vmron_rcpt_2"/>
</dbReference>
<accession>A0A3B5KMK1</accession>
<dbReference type="OMA" id="QYYKDRI"/>
<evidence type="ECO:0000256" key="6">
    <source>
        <dbReference type="ARBA" id="ARBA00022989"/>
    </source>
</evidence>
<dbReference type="PRINTS" id="PR00248">
    <property type="entry name" value="GPCRMGR"/>
</dbReference>